<proteinExistence type="predicted"/>
<reference evidence="1" key="1">
    <citation type="submission" date="2022-09" db="EMBL/GenBank/DDBJ databases">
        <title>Fusarium specimens isolated from Avocado Roots.</title>
        <authorList>
            <person name="Stajich J."/>
            <person name="Roper C."/>
            <person name="Heimlech-Rivalta G."/>
        </authorList>
    </citation>
    <scope>NUCLEOTIDE SEQUENCE</scope>
    <source>
        <strain evidence="1">A02</strain>
    </source>
</reference>
<evidence type="ECO:0000313" key="1">
    <source>
        <dbReference type="EMBL" id="KAJ4179898.1"/>
    </source>
</evidence>
<organism evidence="1 2">
    <name type="scientific">Fusarium falciforme</name>
    <dbReference type="NCBI Taxonomy" id="195108"/>
    <lineage>
        <taxon>Eukaryota</taxon>
        <taxon>Fungi</taxon>
        <taxon>Dikarya</taxon>
        <taxon>Ascomycota</taxon>
        <taxon>Pezizomycotina</taxon>
        <taxon>Sordariomycetes</taxon>
        <taxon>Hypocreomycetidae</taxon>
        <taxon>Hypocreales</taxon>
        <taxon>Nectriaceae</taxon>
        <taxon>Fusarium</taxon>
        <taxon>Fusarium solani species complex</taxon>
    </lineage>
</organism>
<dbReference type="Proteomes" id="UP001152087">
    <property type="component" value="Unassembled WGS sequence"/>
</dbReference>
<protein>
    <submittedName>
        <fullName evidence="1">Uncharacterized protein</fullName>
    </submittedName>
</protein>
<name>A0A9W8UV32_9HYPO</name>
<dbReference type="AlphaFoldDB" id="A0A9W8UV32"/>
<gene>
    <name evidence="1" type="ORF">NW755_012115</name>
</gene>
<keyword evidence="2" id="KW-1185">Reference proteome</keyword>
<comment type="caution">
    <text evidence="1">The sequence shown here is derived from an EMBL/GenBank/DDBJ whole genome shotgun (WGS) entry which is preliminary data.</text>
</comment>
<accession>A0A9W8UV32</accession>
<evidence type="ECO:0000313" key="2">
    <source>
        <dbReference type="Proteomes" id="UP001152087"/>
    </source>
</evidence>
<dbReference type="EMBL" id="JAOQAV010000053">
    <property type="protein sequence ID" value="KAJ4179898.1"/>
    <property type="molecule type" value="Genomic_DNA"/>
</dbReference>
<sequence>MREHQAEQFAKVSKCFDRILSSKPSHPDIPVEELQMMFRAMKRETDAKQRELRDEIDENRQILSELSPHHLQEFDEHFDSLQFEEQLNRAGQEIYELDDKLRALERGPGVESSQIADPEKIRHDFKDIVTQTDTKSETAFTSPSN</sequence>